<dbReference type="Pfam" id="PF01594">
    <property type="entry name" value="AI-2E_transport"/>
    <property type="match status" value="1"/>
</dbReference>
<dbReference type="GO" id="GO:0016705">
    <property type="term" value="F:oxidoreductase activity, acting on paired donors, with incorporation or reduction of molecular oxygen"/>
    <property type="evidence" value="ECO:0007669"/>
    <property type="project" value="InterPro"/>
</dbReference>
<feature type="transmembrane region" description="Helical" evidence="7">
    <location>
        <begin position="223"/>
        <end position="248"/>
    </location>
</feature>
<gene>
    <name evidence="9" type="ORF">G195_004101</name>
</gene>
<protein>
    <recommendedName>
        <fullName evidence="8">Luciferase-like domain-containing protein</fullName>
    </recommendedName>
</protein>
<evidence type="ECO:0000256" key="6">
    <source>
        <dbReference type="ARBA" id="ARBA00023136"/>
    </source>
</evidence>
<dbReference type="InterPro" id="IPR002549">
    <property type="entry name" value="AI-2E-like"/>
</dbReference>
<dbReference type="Pfam" id="PF00296">
    <property type="entry name" value="Bac_luciferase"/>
    <property type="match status" value="1"/>
</dbReference>
<dbReference type="SUPFAM" id="SSF51679">
    <property type="entry name" value="Bacterial luciferase-like"/>
    <property type="match status" value="1"/>
</dbReference>
<name>A0A8J4SHU4_9STRA</name>
<feature type="transmembrane region" description="Helical" evidence="7">
    <location>
        <begin position="460"/>
        <end position="488"/>
    </location>
</feature>
<dbReference type="PANTHER" id="PTHR30137">
    <property type="entry name" value="LUCIFERASE-LIKE MONOOXYGENASE"/>
    <property type="match status" value="1"/>
</dbReference>
<dbReference type="PANTHER" id="PTHR30137:SF6">
    <property type="entry name" value="LUCIFERASE-LIKE MONOOXYGENASE"/>
    <property type="match status" value="1"/>
</dbReference>
<evidence type="ECO:0000313" key="9">
    <source>
        <dbReference type="EMBL" id="KAF4322887.1"/>
    </source>
</evidence>
<evidence type="ECO:0000256" key="7">
    <source>
        <dbReference type="SAM" id="Phobius"/>
    </source>
</evidence>
<dbReference type="NCBIfam" id="TIGR03558">
    <property type="entry name" value="oxido_grp_1"/>
    <property type="match status" value="1"/>
</dbReference>
<evidence type="ECO:0000256" key="3">
    <source>
        <dbReference type="ARBA" id="ARBA00009773"/>
    </source>
</evidence>
<reference evidence="9" key="2">
    <citation type="submission" date="2020-02" db="EMBL/GenBank/DDBJ databases">
        <authorList>
            <person name="Studholme D.J."/>
        </authorList>
    </citation>
    <scope>NUCLEOTIDE SEQUENCE</scope>
    <source>
        <strain evidence="9">00238/432</strain>
    </source>
</reference>
<feature type="transmembrane region" description="Helical" evidence="7">
    <location>
        <begin position="268"/>
        <end position="289"/>
    </location>
</feature>
<dbReference type="InterPro" id="IPR011251">
    <property type="entry name" value="Luciferase-like_dom"/>
</dbReference>
<reference evidence="9" key="1">
    <citation type="journal article" date="2015" name="Genom Data">
        <title>Draft genome sequences of Phytophthora kernoviae and Phytophthora ramorum lineage EU2 from Scotland.</title>
        <authorList>
            <person name="Sambles C."/>
            <person name="Schlenzig A."/>
            <person name="O'Neill P."/>
            <person name="Grant M."/>
            <person name="Studholme D.J."/>
        </authorList>
    </citation>
    <scope>NUCLEOTIDE SEQUENCE</scope>
    <source>
        <strain evidence="9">00238/432</strain>
    </source>
</reference>
<dbReference type="GO" id="GO:0016020">
    <property type="term" value="C:membrane"/>
    <property type="evidence" value="ECO:0007669"/>
    <property type="project" value="UniProtKB-SubCell"/>
</dbReference>
<feature type="transmembrane region" description="Helical" evidence="7">
    <location>
        <begin position="419"/>
        <end position="448"/>
    </location>
</feature>
<evidence type="ECO:0000313" key="10">
    <source>
        <dbReference type="Proteomes" id="UP000702964"/>
    </source>
</evidence>
<dbReference type="InterPro" id="IPR019949">
    <property type="entry name" value="CmoO-like"/>
</dbReference>
<evidence type="ECO:0000256" key="5">
    <source>
        <dbReference type="ARBA" id="ARBA00022989"/>
    </source>
</evidence>
<evidence type="ECO:0000256" key="2">
    <source>
        <dbReference type="ARBA" id="ARBA00007789"/>
    </source>
</evidence>
<evidence type="ECO:0000259" key="8">
    <source>
        <dbReference type="Pfam" id="PF00296"/>
    </source>
</evidence>
<dbReference type="InterPro" id="IPR050766">
    <property type="entry name" value="Bact_Lucif_Oxidored"/>
</dbReference>
<comment type="caution">
    <text evidence="9">The sequence shown here is derived from an EMBL/GenBank/DDBJ whole genome shotgun (WGS) entry which is preliminary data.</text>
</comment>
<accession>A0A8J4SHU4</accession>
<keyword evidence="5 7" id="KW-1133">Transmembrane helix</keyword>
<feature type="transmembrane region" description="Helical" evidence="7">
    <location>
        <begin position="509"/>
        <end position="536"/>
    </location>
</feature>
<comment type="similarity">
    <text evidence="3">Belongs to the autoinducer-2 exporter (AI-2E) (TC 2.A.86) family.</text>
</comment>
<organism evidence="9 10">
    <name type="scientific">Phytophthora kernoviae 00238/432</name>
    <dbReference type="NCBI Taxonomy" id="1284355"/>
    <lineage>
        <taxon>Eukaryota</taxon>
        <taxon>Sar</taxon>
        <taxon>Stramenopiles</taxon>
        <taxon>Oomycota</taxon>
        <taxon>Peronosporomycetes</taxon>
        <taxon>Peronosporales</taxon>
        <taxon>Peronosporaceae</taxon>
        <taxon>Phytophthora</taxon>
    </lineage>
</organism>
<dbReference type="AlphaFoldDB" id="A0A8J4SHU4"/>
<sequence length="564" mass="61996">MLPNHAPLVIAEQFGTLESLYPGRIDLGLGRAPGSDRRTSLALRKDLNSGEDFPELLAELRAYFDASATSYHAPVRAVPGEGLNIPIYLLGSSDFSARLAGQLGLPFAFASHFSPDYTRIALETYRSSFQPSDHLKEPHVIVGVNAVVADTDEEAAWLGTTMQQQFLNIIRGTTGLVQPPADMEGKWTDREKAGVEQTLKVAVNGSPETVRGLNVMVLTKVSFVLHPLAVLIKTIVLPIILSGILYYLLNPIVDVMEKWKIKRGWSILILYLAIGGILTVVVLAVIPVVRNQITGLIENFPTYSETVKHRFEELTGSQLFSQFQETVNLNSQDWWGTISQKATEILNSTWTRLGGFLGAFTETVLSIVTVPFILFYLLKDGKKLPAKILSFLPIKSRTGAMHVLEDINHQISSFIRGQIIVSFCIGILLYIGYMIIGLDYALILAIIASFTSVVPYLGPAIAITPALIVALVTSPVMLLKMVAVWTIVQLIEGKFISPQIMGKTLKIHPITIIFVILTSGNLFGVVGILLAVPGYAVLKVCVSHIFNWFKERSGLYDPKNNDLL</sequence>
<dbReference type="InterPro" id="IPR036661">
    <property type="entry name" value="Luciferase-like_sf"/>
</dbReference>
<dbReference type="Proteomes" id="UP000702964">
    <property type="component" value="Unassembled WGS sequence"/>
</dbReference>
<dbReference type="CDD" id="cd00347">
    <property type="entry name" value="Flavin_utilizing_monoxygenases"/>
    <property type="match status" value="1"/>
</dbReference>
<feature type="transmembrane region" description="Helical" evidence="7">
    <location>
        <begin position="356"/>
        <end position="378"/>
    </location>
</feature>
<keyword evidence="4 7" id="KW-0812">Transmembrane</keyword>
<dbReference type="GO" id="GO:0005829">
    <property type="term" value="C:cytosol"/>
    <property type="evidence" value="ECO:0007669"/>
    <property type="project" value="TreeGrafter"/>
</dbReference>
<keyword evidence="6 7" id="KW-0472">Membrane</keyword>
<proteinExistence type="inferred from homology"/>
<dbReference type="EMBL" id="AOFI03000057">
    <property type="protein sequence ID" value="KAF4322887.1"/>
    <property type="molecule type" value="Genomic_DNA"/>
</dbReference>
<comment type="similarity">
    <text evidence="2">To bacterial alkanal monooxygenase alpha and beta chains.</text>
</comment>
<evidence type="ECO:0000256" key="4">
    <source>
        <dbReference type="ARBA" id="ARBA00022692"/>
    </source>
</evidence>
<feature type="domain" description="Luciferase-like" evidence="8">
    <location>
        <begin position="1"/>
        <end position="159"/>
    </location>
</feature>
<evidence type="ECO:0000256" key="1">
    <source>
        <dbReference type="ARBA" id="ARBA00004141"/>
    </source>
</evidence>
<dbReference type="Gene3D" id="3.20.20.30">
    <property type="entry name" value="Luciferase-like domain"/>
    <property type="match status" value="1"/>
</dbReference>
<comment type="subcellular location">
    <subcellularLocation>
        <location evidence="1">Membrane</location>
        <topology evidence="1">Multi-pass membrane protein</topology>
    </subcellularLocation>
</comment>